<accession>A0ABD0RQC1</accession>
<dbReference type="Gene3D" id="3.40.20.10">
    <property type="entry name" value="Severin"/>
    <property type="match status" value="1"/>
</dbReference>
<dbReference type="InterPro" id="IPR029006">
    <property type="entry name" value="ADF-H/Gelsolin-like_dom_sf"/>
</dbReference>
<feature type="non-terminal residue" evidence="1">
    <location>
        <position position="1"/>
    </location>
</feature>
<feature type="non-terminal residue" evidence="1">
    <location>
        <position position="52"/>
    </location>
</feature>
<sequence length="52" mass="5707">GQEPPHLMSLFKGKPMIIHSGGTSRKDGQTKTGSTRLFHIRQSSSRATRAVE</sequence>
<comment type="caution">
    <text evidence="1">The sequence shown here is derived from an EMBL/GenBank/DDBJ whole genome shotgun (WGS) entry which is preliminary data.</text>
</comment>
<dbReference type="SUPFAM" id="SSF55753">
    <property type="entry name" value="Actin depolymerizing proteins"/>
    <property type="match status" value="1"/>
</dbReference>
<evidence type="ECO:0000313" key="1">
    <source>
        <dbReference type="EMBL" id="KAL0200305.1"/>
    </source>
</evidence>
<name>A0ABD0RQC1_CIRMR</name>
<dbReference type="Proteomes" id="UP001529510">
    <property type="component" value="Unassembled WGS sequence"/>
</dbReference>
<evidence type="ECO:0000313" key="2">
    <source>
        <dbReference type="Proteomes" id="UP001529510"/>
    </source>
</evidence>
<organism evidence="1 2">
    <name type="scientific">Cirrhinus mrigala</name>
    <name type="common">Mrigala</name>
    <dbReference type="NCBI Taxonomy" id="683832"/>
    <lineage>
        <taxon>Eukaryota</taxon>
        <taxon>Metazoa</taxon>
        <taxon>Chordata</taxon>
        <taxon>Craniata</taxon>
        <taxon>Vertebrata</taxon>
        <taxon>Euteleostomi</taxon>
        <taxon>Actinopterygii</taxon>
        <taxon>Neopterygii</taxon>
        <taxon>Teleostei</taxon>
        <taxon>Ostariophysi</taxon>
        <taxon>Cypriniformes</taxon>
        <taxon>Cyprinidae</taxon>
        <taxon>Labeoninae</taxon>
        <taxon>Labeonini</taxon>
        <taxon>Cirrhinus</taxon>
    </lineage>
</organism>
<dbReference type="AlphaFoldDB" id="A0ABD0RQC1"/>
<gene>
    <name evidence="1" type="ORF">M9458_003492</name>
</gene>
<proteinExistence type="predicted"/>
<protein>
    <submittedName>
        <fullName evidence="1">Uncharacterized protein</fullName>
    </submittedName>
</protein>
<reference evidence="1 2" key="1">
    <citation type="submission" date="2024-05" db="EMBL/GenBank/DDBJ databases">
        <title>Genome sequencing and assembly of Indian major carp, Cirrhinus mrigala (Hamilton, 1822).</title>
        <authorList>
            <person name="Mohindra V."/>
            <person name="Chowdhury L.M."/>
            <person name="Lal K."/>
            <person name="Jena J.K."/>
        </authorList>
    </citation>
    <scope>NUCLEOTIDE SEQUENCE [LARGE SCALE GENOMIC DNA]</scope>
    <source>
        <strain evidence="1">CM1030</strain>
        <tissue evidence="1">Blood</tissue>
    </source>
</reference>
<dbReference type="EMBL" id="JAMKFB020000002">
    <property type="protein sequence ID" value="KAL0200305.1"/>
    <property type="molecule type" value="Genomic_DNA"/>
</dbReference>
<keyword evidence="2" id="KW-1185">Reference proteome</keyword>